<dbReference type="Pfam" id="PF04324">
    <property type="entry name" value="Fer2_BFD"/>
    <property type="match status" value="1"/>
</dbReference>
<reference evidence="3 4" key="1">
    <citation type="journal article" date="2009" name="PLoS ONE">
        <title>Genome analysis of the anaerobic thermohalophilic bacterium Halothermothrix orenii.</title>
        <authorList>
            <person name="Mavromatis K."/>
            <person name="Ivanova N."/>
            <person name="Anderson I."/>
            <person name="Lykidis A."/>
            <person name="Hooper S.D."/>
            <person name="Sun H."/>
            <person name="Kunin V."/>
            <person name="Lapidus A."/>
            <person name="Hugenholtz P."/>
            <person name="Patel B."/>
            <person name="Kyrpides N.C."/>
        </authorList>
    </citation>
    <scope>NUCLEOTIDE SEQUENCE [LARGE SCALE GENOMIC DNA]</scope>
    <source>
        <strain evidence="4">H 168 / OCM 544 / DSM 9562</strain>
    </source>
</reference>
<dbReference type="Pfam" id="PF01266">
    <property type="entry name" value="DAO"/>
    <property type="match status" value="1"/>
</dbReference>
<dbReference type="InterPro" id="IPR007419">
    <property type="entry name" value="BFD-like_2Fe2S-bd_dom"/>
</dbReference>
<dbReference type="OrthoDB" id="9801699at2"/>
<dbReference type="InterPro" id="IPR052745">
    <property type="entry name" value="G3P_Oxidase/Oxidoreductase"/>
</dbReference>
<keyword evidence="4" id="KW-1185">Reference proteome</keyword>
<evidence type="ECO:0000259" key="1">
    <source>
        <dbReference type="Pfam" id="PF01266"/>
    </source>
</evidence>
<name>B8CW98_HALOH</name>
<dbReference type="RefSeq" id="WP_012635755.1">
    <property type="nucleotide sequence ID" value="NC_011899.1"/>
</dbReference>
<dbReference type="EMBL" id="CP001098">
    <property type="protein sequence ID" value="ACL69567.1"/>
    <property type="molecule type" value="Genomic_DNA"/>
</dbReference>
<feature type="domain" description="FAD dependent oxidoreductase" evidence="1">
    <location>
        <begin position="4"/>
        <end position="352"/>
    </location>
</feature>
<keyword evidence="3" id="KW-0560">Oxidoreductase</keyword>
<dbReference type="STRING" id="373903.Hore_08100"/>
<dbReference type="InterPro" id="IPR041854">
    <property type="entry name" value="BFD-like_2Fe2S-bd_dom_sf"/>
</dbReference>
<gene>
    <name evidence="3" type="ordered locus">Hore_08100</name>
</gene>
<dbReference type="InterPro" id="IPR006076">
    <property type="entry name" value="FAD-dep_OxRdtase"/>
</dbReference>
<dbReference type="Gene3D" id="3.50.50.60">
    <property type="entry name" value="FAD/NAD(P)-binding domain"/>
    <property type="match status" value="1"/>
</dbReference>
<dbReference type="Gene3D" id="1.10.10.1100">
    <property type="entry name" value="BFD-like [2Fe-2S]-binding domain"/>
    <property type="match status" value="1"/>
</dbReference>
<evidence type="ECO:0000259" key="2">
    <source>
        <dbReference type="Pfam" id="PF04324"/>
    </source>
</evidence>
<dbReference type="SUPFAM" id="SSF54373">
    <property type="entry name" value="FAD-linked reductases, C-terminal domain"/>
    <property type="match status" value="1"/>
</dbReference>
<protein>
    <submittedName>
        <fullName evidence="3">Glycerol-3-phosphate dehydrogenase</fullName>
        <ecNumber evidence="3">1.1.5.3</ecNumber>
    </submittedName>
</protein>
<organism evidence="3 4">
    <name type="scientific">Halothermothrix orenii (strain H 168 / OCM 544 / DSM 9562)</name>
    <dbReference type="NCBI Taxonomy" id="373903"/>
    <lineage>
        <taxon>Bacteria</taxon>
        <taxon>Bacillati</taxon>
        <taxon>Bacillota</taxon>
        <taxon>Clostridia</taxon>
        <taxon>Halanaerobiales</taxon>
        <taxon>Halothermotrichaceae</taxon>
        <taxon>Halothermothrix</taxon>
    </lineage>
</organism>
<dbReference type="HOGENOM" id="CLU_024775_3_1_9"/>
<sequence>MRADVIIIGSGVVGSAIARRLARYNLDIILLEKEHDVAMGTSKANSGIIHAGYNAPYDSLKGRLNVKSNPEFDKLCRDLRVPFKRIGSLVVGFDDKDLKILKEEKENGEKAGIKDLEIVKGKRLFEIEPNLNPEAMYALYAPTAGIISPHQFTIALADSAALNGVKVMLLTEARNIKTENGMITGVETNRGFIAAKVVINAAGVYAGNIASLAGDSSISITPRKGEYHLLDKEWGDKVNHVLFPIPSTVSKGILVTPTVHGNLLIGPNSYNVEDPEDVSTTTSGLDEVYNGARRLVPSINRRDVIASFAGLRAAASGEDFIIGSSSHIKGLIHAAGIQSPGLSSAPAIAEKVEEIFKDIADEFSLEISYKDDFKETLPEYPCFSEKLEKSHEQEWNNLVRENPDFGEIVCRCERVTKGEIIAAIHRPVPALSLDAIKRRTRAGMGRCQGGFCGHRVLEILSEELNISPLEVTKKGGESKILMRKTKDTEHQYEQMEVGVGENV</sequence>
<dbReference type="CDD" id="cd19946">
    <property type="entry name" value="GlpA-like_Fer2_BFD-like"/>
    <property type="match status" value="1"/>
</dbReference>
<evidence type="ECO:0000313" key="4">
    <source>
        <dbReference type="Proteomes" id="UP000000719"/>
    </source>
</evidence>
<dbReference type="Gene3D" id="3.30.9.10">
    <property type="entry name" value="D-Amino Acid Oxidase, subunit A, domain 2"/>
    <property type="match status" value="1"/>
</dbReference>
<dbReference type="EC" id="1.1.5.3" evidence="3"/>
<evidence type="ECO:0000313" key="3">
    <source>
        <dbReference type="EMBL" id="ACL69567.1"/>
    </source>
</evidence>
<dbReference type="PANTHER" id="PTHR42720">
    <property type="entry name" value="GLYCEROL-3-PHOSPHATE DEHYDROGENASE"/>
    <property type="match status" value="1"/>
</dbReference>
<dbReference type="InterPro" id="IPR036188">
    <property type="entry name" value="FAD/NAD-bd_sf"/>
</dbReference>
<proteinExistence type="predicted"/>
<dbReference type="AlphaFoldDB" id="B8CW98"/>
<accession>B8CW98</accession>
<dbReference type="GO" id="GO:0004368">
    <property type="term" value="F:glycerol-3-phosphate dehydrogenase (quinone) activity"/>
    <property type="evidence" value="ECO:0007669"/>
    <property type="project" value="UniProtKB-EC"/>
</dbReference>
<dbReference type="PANTHER" id="PTHR42720:SF1">
    <property type="entry name" value="GLYCEROL 3-PHOSPHATE OXIDASE"/>
    <property type="match status" value="1"/>
</dbReference>
<feature type="domain" description="BFD-like [2Fe-2S]-binding" evidence="2">
    <location>
        <begin position="408"/>
        <end position="462"/>
    </location>
</feature>
<dbReference type="eggNOG" id="COG0579">
    <property type="taxonomic scope" value="Bacteria"/>
</dbReference>
<dbReference type="SUPFAM" id="SSF51905">
    <property type="entry name" value="FAD/NAD(P)-binding domain"/>
    <property type="match status" value="1"/>
</dbReference>
<dbReference type="KEGG" id="hor:Hore_08100"/>
<dbReference type="Proteomes" id="UP000000719">
    <property type="component" value="Chromosome"/>
</dbReference>